<dbReference type="Proteomes" id="UP001206639">
    <property type="component" value="Unassembled WGS sequence"/>
</dbReference>
<gene>
    <name evidence="4" type="ORF">N4S67_19720</name>
</gene>
<dbReference type="SUPFAM" id="SSF53474">
    <property type="entry name" value="alpha/beta-Hydrolases"/>
    <property type="match status" value="1"/>
</dbReference>
<dbReference type="PANTHER" id="PTHR48081">
    <property type="entry name" value="AB HYDROLASE SUPERFAMILY PROTEIN C4A8.06C"/>
    <property type="match status" value="1"/>
</dbReference>
<evidence type="ECO:0000313" key="4">
    <source>
        <dbReference type="EMBL" id="MCT7660635.1"/>
    </source>
</evidence>
<evidence type="ECO:0000259" key="3">
    <source>
        <dbReference type="Pfam" id="PF07859"/>
    </source>
</evidence>
<evidence type="ECO:0000256" key="2">
    <source>
        <dbReference type="SAM" id="MobiDB-lite"/>
    </source>
</evidence>
<name>A0ABT2MED5_9MYCO</name>
<feature type="compositionally biased region" description="Polar residues" evidence="2">
    <location>
        <begin position="107"/>
        <end position="120"/>
    </location>
</feature>
<protein>
    <submittedName>
        <fullName evidence="4">Alpha/beta hydrolase fold domain-containing protein</fullName>
    </submittedName>
</protein>
<evidence type="ECO:0000313" key="5">
    <source>
        <dbReference type="Proteomes" id="UP001206639"/>
    </source>
</evidence>
<feature type="compositionally biased region" description="Polar residues" evidence="2">
    <location>
        <begin position="52"/>
        <end position="64"/>
    </location>
</feature>
<dbReference type="RefSeq" id="WP_260994661.1">
    <property type="nucleotide sequence ID" value="NZ_JAODWD010000004.1"/>
</dbReference>
<sequence length="525" mass="54952">MLMKWAGVPVVAAGIGIAVVSGWGCAVATADPADTGSPSSGDSASDKSPSTAGQASSAKDTAQTDGKDSDGPQHRTGRDDELSSVGEDESERKDSTPKSRSGDSDRPNQSPAGETDNEPVSKTTDFAAQAAAEAQVVTELTTTEVVLPKGEIYDVAADAPVAEATDAVTDAAPGAPVHTPAEWALLAAARREIGVTAGDTRSVGPLVAATVVTEEPLPANWEDQYVGAPTLIHQLVVAGLRVVDVVLKPFGGLLKFTSLKVPFFTDGVPPFFLRHGLTVQRTEFDGMPVWTLQPKNATDEYIVALHGGAYVAEASLFHWWTYTDMARETGATVVVPLYPLVPDGGTASVAVPKTADFIEQLIAQRGAQNVSVIGDSAGGGLALAAVQELVVRGSAVPSRMVLFAPWLDAGVGNSLSSALDPGDPLLDVPNLQQAGRDWAGELGTLHRYASPLYGSLEGLPPITGFSGSLDLLTPDTLRLQQRVAEGGYTNFTFDLRRDLIHDWGIFAFLPDAHAIRPSVYRALLG</sequence>
<dbReference type="PANTHER" id="PTHR48081:SF8">
    <property type="entry name" value="ALPHA_BETA HYDROLASE FOLD-3 DOMAIN-CONTAINING PROTEIN-RELATED"/>
    <property type="match status" value="1"/>
</dbReference>
<accession>A0ABT2MED5</accession>
<organism evidence="4 5">
    <name type="scientific">Mycobacterium deserti</name>
    <dbReference type="NCBI Taxonomy" id="2978347"/>
    <lineage>
        <taxon>Bacteria</taxon>
        <taxon>Bacillati</taxon>
        <taxon>Actinomycetota</taxon>
        <taxon>Actinomycetes</taxon>
        <taxon>Mycobacteriales</taxon>
        <taxon>Mycobacteriaceae</taxon>
        <taxon>Mycobacterium</taxon>
    </lineage>
</organism>
<feature type="domain" description="Alpha/beta hydrolase fold-3" evidence="3">
    <location>
        <begin position="302"/>
        <end position="501"/>
    </location>
</feature>
<dbReference type="EMBL" id="JAODWD010000004">
    <property type="protein sequence ID" value="MCT7660635.1"/>
    <property type="molecule type" value="Genomic_DNA"/>
</dbReference>
<feature type="compositionally biased region" description="Basic and acidic residues" evidence="2">
    <location>
        <begin position="65"/>
        <end position="81"/>
    </location>
</feature>
<dbReference type="InterPro" id="IPR029058">
    <property type="entry name" value="AB_hydrolase_fold"/>
</dbReference>
<dbReference type="Gene3D" id="3.40.50.1820">
    <property type="entry name" value="alpha/beta hydrolase"/>
    <property type="match status" value="1"/>
</dbReference>
<evidence type="ECO:0000256" key="1">
    <source>
        <dbReference type="ARBA" id="ARBA00022801"/>
    </source>
</evidence>
<keyword evidence="1 4" id="KW-0378">Hydrolase</keyword>
<feature type="compositionally biased region" description="Low complexity" evidence="2">
    <location>
        <begin position="31"/>
        <end position="51"/>
    </location>
</feature>
<reference evidence="5" key="1">
    <citation type="submission" date="2023-07" db="EMBL/GenBank/DDBJ databases">
        <authorList>
            <person name="Deng Y."/>
            <person name="Zhang Y.-Q."/>
        </authorList>
    </citation>
    <scope>NUCLEOTIDE SEQUENCE [LARGE SCALE GENOMIC DNA]</scope>
    <source>
        <strain evidence="5">CPCC 205710</strain>
    </source>
</reference>
<dbReference type="InterPro" id="IPR013094">
    <property type="entry name" value="AB_hydrolase_3"/>
</dbReference>
<dbReference type="GO" id="GO:0016787">
    <property type="term" value="F:hydrolase activity"/>
    <property type="evidence" value="ECO:0007669"/>
    <property type="project" value="UniProtKB-KW"/>
</dbReference>
<keyword evidence="5" id="KW-1185">Reference proteome</keyword>
<dbReference type="InterPro" id="IPR050300">
    <property type="entry name" value="GDXG_lipolytic_enzyme"/>
</dbReference>
<feature type="compositionally biased region" description="Basic and acidic residues" evidence="2">
    <location>
        <begin position="90"/>
        <end position="106"/>
    </location>
</feature>
<comment type="caution">
    <text evidence="4">The sequence shown here is derived from an EMBL/GenBank/DDBJ whole genome shotgun (WGS) entry which is preliminary data.</text>
</comment>
<proteinExistence type="predicted"/>
<dbReference type="Pfam" id="PF07859">
    <property type="entry name" value="Abhydrolase_3"/>
    <property type="match status" value="1"/>
</dbReference>
<feature type="region of interest" description="Disordered" evidence="2">
    <location>
        <begin position="30"/>
        <end position="120"/>
    </location>
</feature>